<dbReference type="Proteomes" id="UP000410492">
    <property type="component" value="Unassembled WGS sequence"/>
</dbReference>
<feature type="compositionally biased region" description="Polar residues" evidence="5">
    <location>
        <begin position="195"/>
        <end position="219"/>
    </location>
</feature>
<evidence type="ECO:0000256" key="1">
    <source>
        <dbReference type="ARBA" id="ARBA00022723"/>
    </source>
</evidence>
<feature type="domain" description="TRASH" evidence="6">
    <location>
        <begin position="694"/>
        <end position="729"/>
    </location>
</feature>
<sequence>MENFEDQTFQSFQTIATEANENNDNYAQVPDTSTVINSNDNTDYMENNMAEAPYENPKSVGESSFLDASNRNFDGVGDTESVVKNSEVSTSSESANLNESYERMDCSENVEPAISSTENTDDKSDADSIQDKNIENTVEPSNNSPSAMTPVEQGDIDADNSRQDVSYPDQSNSAHGDDYSVNADSSRADEEVNQDTDFSMTGQDADSYNASENSHLLNSRQDEDSIAETAKSIEDTPQLSEIDSCVPNNIPSTEAVTNTEQESKNDEEGNACEDVTQVDKDQGIDDTEKPSSTEATPVDGNATKENTNMEEGSICDTQTTSNDMEVVEDTDQAKDNTAELSTSTSPTEDKVTEEAGESTDHQSTEENSNALETSSSAEKNTEFVQVNAENESLESGKDTNKRSAMEDDPIASDNFDNICNDDREGADEELCIIPDTEREISQAEKDAAATIPPLRDISAASSDVQDSTTDASAQSTESSIIVYKHDKEDLEICTKCRLKRKAMYYYSQDGVTLYICDDNCLSNLKESSPTKIVCNWEEGSLRVKNFTTAAKEPPLAFVRKCASCEKVTDDIENNLTWEIMDFCDEHCLTKYQKEIGSHCSTCKGEVKSNSLGKYCVRFGNDIRQFCTSICLEKYKKGLKVCSYCQQDMSGGPSGFLAPVGDKGQFKDFCSQVCMEKYDIMTNDRPPKVAPGTICSVCKADKPITIEYELNGAPNYFCGEPCFVAFSFVNNISSGKCAMCKRLFSKEILEKFTMYYDNVQHSFCSNSCENIYIIAHRKIVPCSWCKVKKYNFDMIRRYSKTGPMINMCSVNCLSLYRVSLDNASGKVLCNYCQKMNDPVYHLSMSDGTVRNFCSYNCVSSFQGQFPKQNAVPTANDTGFPVPIGIPRRDKRFPIAAEAGMCILRGQQ</sequence>
<evidence type="ECO:0000313" key="7">
    <source>
        <dbReference type="EMBL" id="VEN41958.1"/>
    </source>
</evidence>
<gene>
    <name evidence="7" type="ORF">CALMAC_LOCUS5608</name>
</gene>
<feature type="compositionally biased region" description="Polar residues" evidence="5">
    <location>
        <begin position="303"/>
        <end position="323"/>
    </location>
</feature>
<keyword evidence="1" id="KW-0479">Metal-binding</keyword>
<proteinExistence type="predicted"/>
<accession>A0A653C338</accession>
<dbReference type="Pfam" id="PF06467">
    <property type="entry name" value="zf-FCS"/>
    <property type="match status" value="2"/>
</dbReference>
<keyword evidence="4" id="KW-0862">Zinc</keyword>
<dbReference type="GO" id="GO:0008270">
    <property type="term" value="F:zinc ion binding"/>
    <property type="evidence" value="ECO:0007669"/>
    <property type="project" value="UniProtKB-KW"/>
</dbReference>
<evidence type="ECO:0000256" key="5">
    <source>
        <dbReference type="SAM" id="MobiDB-lite"/>
    </source>
</evidence>
<feature type="domain" description="TRASH" evidence="6">
    <location>
        <begin position="493"/>
        <end position="528"/>
    </location>
</feature>
<dbReference type="SMART" id="SM00746">
    <property type="entry name" value="TRASH"/>
    <property type="match status" value="7"/>
</dbReference>
<dbReference type="PANTHER" id="PTHR45736:SF1">
    <property type="entry name" value="WITHOUT CHILDREN, ISOFORM B"/>
    <property type="match status" value="1"/>
</dbReference>
<feature type="domain" description="TRASH" evidence="6">
    <location>
        <begin position="828"/>
        <end position="864"/>
    </location>
</feature>
<feature type="domain" description="TRASH" evidence="6">
    <location>
        <begin position="599"/>
        <end position="638"/>
    </location>
</feature>
<evidence type="ECO:0000256" key="2">
    <source>
        <dbReference type="ARBA" id="ARBA00022737"/>
    </source>
</evidence>
<feature type="compositionally biased region" description="Polar residues" evidence="5">
    <location>
        <begin position="82"/>
        <end position="99"/>
    </location>
</feature>
<evidence type="ECO:0000256" key="4">
    <source>
        <dbReference type="ARBA" id="ARBA00022833"/>
    </source>
</evidence>
<evidence type="ECO:0000256" key="3">
    <source>
        <dbReference type="ARBA" id="ARBA00022771"/>
    </source>
</evidence>
<feature type="compositionally biased region" description="Basic and acidic residues" evidence="5">
    <location>
        <begin position="120"/>
        <end position="134"/>
    </location>
</feature>
<keyword evidence="2" id="KW-0677">Repeat</keyword>
<reference evidence="7 8" key="1">
    <citation type="submission" date="2019-01" db="EMBL/GenBank/DDBJ databases">
        <authorList>
            <person name="Sayadi A."/>
        </authorList>
    </citation>
    <scope>NUCLEOTIDE SEQUENCE [LARGE SCALE GENOMIC DNA]</scope>
</reference>
<name>A0A653C338_CALMS</name>
<dbReference type="PANTHER" id="PTHR45736">
    <property type="entry name" value="ZINC FINGER MYM-TYPE PROTEIN"/>
    <property type="match status" value="1"/>
</dbReference>
<dbReference type="InterPro" id="IPR011017">
    <property type="entry name" value="TRASH_dom"/>
</dbReference>
<feature type="compositionally biased region" description="Basic and acidic residues" evidence="5">
    <location>
        <begin position="277"/>
        <end position="291"/>
    </location>
</feature>
<feature type="compositionally biased region" description="Basic and acidic residues" evidence="5">
    <location>
        <begin position="347"/>
        <end position="364"/>
    </location>
</feature>
<keyword evidence="8" id="KW-1185">Reference proteome</keyword>
<evidence type="ECO:0000259" key="6">
    <source>
        <dbReference type="SMART" id="SM00746"/>
    </source>
</evidence>
<keyword evidence="3" id="KW-0863">Zinc-finger</keyword>
<feature type="compositionally biased region" description="Polar residues" evidence="5">
    <location>
        <begin position="365"/>
        <end position="390"/>
    </location>
</feature>
<feature type="domain" description="TRASH" evidence="6">
    <location>
        <begin position="781"/>
        <end position="819"/>
    </location>
</feature>
<protein>
    <recommendedName>
        <fullName evidence="6">TRASH domain-containing protein</fullName>
    </recommendedName>
</protein>
<feature type="domain" description="TRASH" evidence="6">
    <location>
        <begin position="641"/>
        <end position="681"/>
    </location>
</feature>
<organism evidence="7 8">
    <name type="scientific">Callosobruchus maculatus</name>
    <name type="common">Southern cowpea weevil</name>
    <name type="synonym">Pulse bruchid</name>
    <dbReference type="NCBI Taxonomy" id="64391"/>
    <lineage>
        <taxon>Eukaryota</taxon>
        <taxon>Metazoa</taxon>
        <taxon>Ecdysozoa</taxon>
        <taxon>Arthropoda</taxon>
        <taxon>Hexapoda</taxon>
        <taxon>Insecta</taxon>
        <taxon>Pterygota</taxon>
        <taxon>Neoptera</taxon>
        <taxon>Endopterygota</taxon>
        <taxon>Coleoptera</taxon>
        <taxon>Polyphaga</taxon>
        <taxon>Cucujiformia</taxon>
        <taxon>Chrysomeloidea</taxon>
        <taxon>Chrysomelidae</taxon>
        <taxon>Bruchinae</taxon>
        <taxon>Bruchini</taxon>
        <taxon>Callosobruchus</taxon>
    </lineage>
</organism>
<evidence type="ECO:0000313" key="8">
    <source>
        <dbReference type="Proteomes" id="UP000410492"/>
    </source>
</evidence>
<feature type="compositionally biased region" description="Polar residues" evidence="5">
    <location>
        <begin position="235"/>
        <end position="260"/>
    </location>
</feature>
<feature type="compositionally biased region" description="Polar residues" evidence="5">
    <location>
        <begin position="135"/>
        <end position="147"/>
    </location>
</feature>
<dbReference type="OrthoDB" id="10025028at2759"/>
<feature type="compositionally biased region" description="Polar residues" evidence="5">
    <location>
        <begin position="20"/>
        <end position="45"/>
    </location>
</feature>
<dbReference type="AlphaFoldDB" id="A0A653C338"/>
<dbReference type="EMBL" id="CAACVG010006818">
    <property type="protein sequence ID" value="VEN41958.1"/>
    <property type="molecule type" value="Genomic_DNA"/>
</dbReference>
<feature type="region of interest" description="Disordered" evidence="5">
    <location>
        <begin position="20"/>
        <end position="421"/>
    </location>
</feature>
<dbReference type="InterPro" id="IPR010507">
    <property type="entry name" value="Znf_MYM"/>
</dbReference>
<feature type="compositionally biased region" description="Basic and acidic residues" evidence="5">
    <location>
        <begin position="394"/>
        <end position="405"/>
    </location>
</feature>
<dbReference type="InterPro" id="IPR051284">
    <property type="entry name" value="ZnF_MYMT-QRICH1"/>
</dbReference>
<feature type="domain" description="TRASH" evidence="6">
    <location>
        <begin position="736"/>
        <end position="775"/>
    </location>
</feature>